<name>A0A8T0RDJ2_PANVG</name>
<comment type="caution">
    <text evidence="1">The sequence shown here is derived from an EMBL/GenBank/DDBJ whole genome shotgun (WGS) entry which is preliminary data.</text>
</comment>
<sequence>MLIRIWDRFISSRSSVVVVVAVCTILNLNVQAYTSMMPLPCHRAIERADQFQRRCKIHLLFSYSFTYTSIISKFAHI</sequence>
<accession>A0A8T0RDJ2</accession>
<keyword evidence="2" id="KW-1185">Reference proteome</keyword>
<reference evidence="1" key="1">
    <citation type="submission" date="2020-05" db="EMBL/GenBank/DDBJ databases">
        <title>WGS assembly of Panicum virgatum.</title>
        <authorList>
            <person name="Lovell J.T."/>
            <person name="Jenkins J."/>
            <person name="Shu S."/>
            <person name="Juenger T.E."/>
            <person name="Schmutz J."/>
        </authorList>
    </citation>
    <scope>NUCLEOTIDE SEQUENCE</scope>
    <source>
        <strain evidence="1">AP13</strain>
    </source>
</reference>
<organism evidence="1 2">
    <name type="scientific">Panicum virgatum</name>
    <name type="common">Blackwell switchgrass</name>
    <dbReference type="NCBI Taxonomy" id="38727"/>
    <lineage>
        <taxon>Eukaryota</taxon>
        <taxon>Viridiplantae</taxon>
        <taxon>Streptophyta</taxon>
        <taxon>Embryophyta</taxon>
        <taxon>Tracheophyta</taxon>
        <taxon>Spermatophyta</taxon>
        <taxon>Magnoliopsida</taxon>
        <taxon>Liliopsida</taxon>
        <taxon>Poales</taxon>
        <taxon>Poaceae</taxon>
        <taxon>PACMAD clade</taxon>
        <taxon>Panicoideae</taxon>
        <taxon>Panicodae</taxon>
        <taxon>Paniceae</taxon>
        <taxon>Panicinae</taxon>
        <taxon>Panicum</taxon>
        <taxon>Panicum sect. Hiantes</taxon>
    </lineage>
</organism>
<evidence type="ECO:0000313" key="1">
    <source>
        <dbReference type="EMBL" id="KAG2583276.1"/>
    </source>
</evidence>
<dbReference type="EMBL" id="CM029047">
    <property type="protein sequence ID" value="KAG2583276.1"/>
    <property type="molecule type" value="Genomic_DNA"/>
</dbReference>
<evidence type="ECO:0000313" key="2">
    <source>
        <dbReference type="Proteomes" id="UP000823388"/>
    </source>
</evidence>
<dbReference type="AlphaFoldDB" id="A0A8T0RDJ2"/>
<proteinExistence type="predicted"/>
<dbReference type="Proteomes" id="UP000823388">
    <property type="component" value="Chromosome 6K"/>
</dbReference>
<protein>
    <submittedName>
        <fullName evidence="1">Uncharacterized protein</fullName>
    </submittedName>
</protein>
<gene>
    <name evidence="1" type="ORF">PVAP13_6KG215306</name>
</gene>